<organism evidence="1 2">
    <name type="scientific">Aquibacillus albus</name>
    <dbReference type="NCBI Taxonomy" id="1168171"/>
    <lineage>
        <taxon>Bacteria</taxon>
        <taxon>Bacillati</taxon>
        <taxon>Bacillota</taxon>
        <taxon>Bacilli</taxon>
        <taxon>Bacillales</taxon>
        <taxon>Bacillaceae</taxon>
        <taxon>Aquibacillus</taxon>
    </lineage>
</organism>
<protein>
    <submittedName>
        <fullName evidence="1">Uncharacterized protein</fullName>
    </submittedName>
</protein>
<dbReference type="Proteomes" id="UP001296943">
    <property type="component" value="Unassembled WGS sequence"/>
</dbReference>
<accession>A0ABS2N648</accession>
<keyword evidence="2" id="KW-1185">Reference proteome</keyword>
<reference evidence="1 2" key="1">
    <citation type="submission" date="2021-01" db="EMBL/GenBank/DDBJ databases">
        <title>Genomic Encyclopedia of Type Strains, Phase IV (KMG-IV): sequencing the most valuable type-strain genomes for metagenomic binning, comparative biology and taxonomic classification.</title>
        <authorList>
            <person name="Goeker M."/>
        </authorList>
    </citation>
    <scope>NUCLEOTIDE SEQUENCE [LARGE SCALE GENOMIC DNA]</scope>
    <source>
        <strain evidence="1 2">DSM 23711</strain>
    </source>
</reference>
<dbReference type="Pfam" id="PF26344">
    <property type="entry name" value="YuzC"/>
    <property type="match status" value="1"/>
</dbReference>
<dbReference type="EMBL" id="JAFBDR010000039">
    <property type="protein sequence ID" value="MBM7573622.1"/>
    <property type="molecule type" value="Genomic_DNA"/>
</dbReference>
<evidence type="ECO:0000313" key="1">
    <source>
        <dbReference type="EMBL" id="MBM7573622.1"/>
    </source>
</evidence>
<dbReference type="RefSeq" id="WP_204502260.1">
    <property type="nucleotide sequence ID" value="NZ_JAFBDR010000039.1"/>
</dbReference>
<comment type="caution">
    <text evidence="1">The sequence shown here is derived from an EMBL/GenBank/DDBJ whole genome shotgun (WGS) entry which is preliminary data.</text>
</comment>
<name>A0ABS2N648_9BACI</name>
<evidence type="ECO:0000313" key="2">
    <source>
        <dbReference type="Proteomes" id="UP001296943"/>
    </source>
</evidence>
<proteinExistence type="predicted"/>
<dbReference type="InterPro" id="IPR058870">
    <property type="entry name" value="YuzC"/>
</dbReference>
<sequence>MYYFYHPSYYHPPVYHPGYYPNYRQMPPVDPNLLYQSANETKKLMEDASTVLDKLADSKEFDTELMYAAQASDYEEVERLIHSLGITSNVNVQFNPDGLRLEFQSQVTSLDCCHLTITLRWR</sequence>
<gene>
    <name evidence="1" type="ORF">JOC48_004187</name>
</gene>